<evidence type="ECO:0000313" key="1">
    <source>
        <dbReference type="EMBL" id="OOG00571.1"/>
    </source>
</evidence>
<keyword evidence="2" id="KW-1185">Reference proteome</keyword>
<organism evidence="1 2">
    <name type="scientific">Aspergillus carbonarius (strain ITEM 5010)</name>
    <dbReference type="NCBI Taxonomy" id="602072"/>
    <lineage>
        <taxon>Eukaryota</taxon>
        <taxon>Fungi</taxon>
        <taxon>Dikarya</taxon>
        <taxon>Ascomycota</taxon>
        <taxon>Pezizomycotina</taxon>
        <taxon>Eurotiomycetes</taxon>
        <taxon>Eurotiomycetidae</taxon>
        <taxon>Eurotiales</taxon>
        <taxon>Aspergillaceae</taxon>
        <taxon>Aspergillus</taxon>
        <taxon>Aspergillus subgen. Circumdati</taxon>
    </lineage>
</organism>
<evidence type="ECO:0000313" key="2">
    <source>
        <dbReference type="Proteomes" id="UP000188318"/>
    </source>
</evidence>
<dbReference type="STRING" id="602072.A0A1R3S1J2"/>
<name>A0A1R3S1J2_ASPC5</name>
<gene>
    <name evidence="1" type="ORF">ASPCADRAFT_37667</name>
</gene>
<dbReference type="Proteomes" id="UP000188318">
    <property type="component" value="Unassembled WGS sequence"/>
</dbReference>
<dbReference type="AlphaFoldDB" id="A0A1R3S1J2"/>
<accession>A0A1R3S1J2</accession>
<reference evidence="2" key="1">
    <citation type="journal article" date="2017" name="Genome Biol.">
        <title>Comparative genomics reveals high biological diversity and specific adaptations in the industrially and medically important fungal genus Aspergillus.</title>
        <authorList>
            <person name="de Vries R.P."/>
            <person name="Riley R."/>
            <person name="Wiebenga A."/>
            <person name="Aguilar-Osorio G."/>
            <person name="Amillis S."/>
            <person name="Uchima C.A."/>
            <person name="Anderluh G."/>
            <person name="Asadollahi M."/>
            <person name="Askin M."/>
            <person name="Barry K."/>
            <person name="Battaglia E."/>
            <person name="Bayram O."/>
            <person name="Benocci T."/>
            <person name="Braus-Stromeyer S.A."/>
            <person name="Caldana C."/>
            <person name="Canovas D."/>
            <person name="Cerqueira G.C."/>
            <person name="Chen F."/>
            <person name="Chen W."/>
            <person name="Choi C."/>
            <person name="Clum A."/>
            <person name="Dos Santos R.A."/>
            <person name="Damasio A.R."/>
            <person name="Diallinas G."/>
            <person name="Emri T."/>
            <person name="Fekete E."/>
            <person name="Flipphi M."/>
            <person name="Freyberg S."/>
            <person name="Gallo A."/>
            <person name="Gournas C."/>
            <person name="Habgood R."/>
            <person name="Hainaut M."/>
            <person name="Harispe M.L."/>
            <person name="Henrissat B."/>
            <person name="Hilden K.S."/>
            <person name="Hope R."/>
            <person name="Hossain A."/>
            <person name="Karabika E."/>
            <person name="Karaffa L."/>
            <person name="Karanyi Z."/>
            <person name="Krasevec N."/>
            <person name="Kuo A."/>
            <person name="Kusch H."/>
            <person name="LaButti K."/>
            <person name="Lagendijk E.L."/>
            <person name="Lapidus A."/>
            <person name="Levasseur A."/>
            <person name="Lindquist E."/>
            <person name="Lipzen A."/>
            <person name="Logrieco A.F."/>
            <person name="MacCabe A."/>
            <person name="Maekelae M.R."/>
            <person name="Malavazi I."/>
            <person name="Melin P."/>
            <person name="Meyer V."/>
            <person name="Mielnichuk N."/>
            <person name="Miskei M."/>
            <person name="Molnar A.P."/>
            <person name="Mule G."/>
            <person name="Ngan C.Y."/>
            <person name="Orejas M."/>
            <person name="Orosz E."/>
            <person name="Ouedraogo J.P."/>
            <person name="Overkamp K.M."/>
            <person name="Park H.-S."/>
            <person name="Perrone G."/>
            <person name="Piumi F."/>
            <person name="Punt P.J."/>
            <person name="Ram A.F."/>
            <person name="Ramon A."/>
            <person name="Rauscher S."/>
            <person name="Record E."/>
            <person name="Riano-Pachon D.M."/>
            <person name="Robert V."/>
            <person name="Roehrig J."/>
            <person name="Ruller R."/>
            <person name="Salamov A."/>
            <person name="Salih N.S."/>
            <person name="Samson R.A."/>
            <person name="Sandor E."/>
            <person name="Sanguinetti M."/>
            <person name="Schuetze T."/>
            <person name="Sepcic K."/>
            <person name="Shelest E."/>
            <person name="Sherlock G."/>
            <person name="Sophianopoulou V."/>
            <person name="Squina F.M."/>
            <person name="Sun H."/>
            <person name="Susca A."/>
            <person name="Todd R.B."/>
            <person name="Tsang A."/>
            <person name="Unkles S.E."/>
            <person name="van de Wiele N."/>
            <person name="van Rossen-Uffink D."/>
            <person name="Oliveira J.V."/>
            <person name="Vesth T.C."/>
            <person name="Visser J."/>
            <person name="Yu J.-H."/>
            <person name="Zhou M."/>
            <person name="Andersen M.R."/>
            <person name="Archer D.B."/>
            <person name="Baker S.E."/>
            <person name="Benoit I."/>
            <person name="Brakhage A.A."/>
            <person name="Braus G.H."/>
            <person name="Fischer R."/>
            <person name="Frisvad J.C."/>
            <person name="Goldman G.H."/>
            <person name="Houbraken J."/>
            <person name="Oakley B."/>
            <person name="Pocsi I."/>
            <person name="Scazzocchio C."/>
            <person name="Seiboth B."/>
            <person name="vanKuyk P.A."/>
            <person name="Wortman J."/>
            <person name="Dyer P.S."/>
            <person name="Grigoriev I.V."/>
        </authorList>
    </citation>
    <scope>NUCLEOTIDE SEQUENCE [LARGE SCALE GENOMIC DNA]</scope>
    <source>
        <strain evidence="2">ITEM 5010</strain>
    </source>
</reference>
<proteinExistence type="predicted"/>
<dbReference type="VEuPathDB" id="FungiDB:ASPCADRAFT_37667"/>
<sequence length="616" mass="69303">MGENDAYDAFSLQAPPENAEICGMTKEALVVELQRRKSPYKELLEFHSWGYAQGGDKCRRSLRKGEKISILLRILFNQDFKHQPRSWNELNDLRRDAGPRLLKPAIVTGNFVPISRYYPDPPEPETQVKPGFARPYDAPETIADAYLERMALPAMAVVATEEQRIGKQASAYGDERQQAEAACHIGDVQPGERVSHTDQVPASAHLPIAEEIERVVMAFAYCELERHPTAASLEAARPYITATGEKALTSTLHGLFPVTSKVKLAQDPKAGYSNLRLATEGQIYPFRGRGPVSGNFTSAVDCAIVAGRLLDAGSTKIDRKQQGWQDRFTDIAKAFIEATDMNWDVLTSSESVSCRDLFLQVVQPVQPGQPAHVQLEDIQTLRNLWNTSTQDFDQFRLTYTEIRGPYMCDAREVTTVHGESTFVTPSGRKSDHGSMKMQDVLSREFANSRLMPCEKCGNESVICTRKYQQLPLRLAVELPPDIFIHSHTQDVTFAYRDEQGRERKATYRWLGGIYSHDNHMRLFWTDAKRGEHRNPGSLRMYDSTENLGLIVGGIPPAGLVDRVPEEYWRGKQVPLLFYERIMNPSTGDLHVALSVVSNLLHSTRQGDLILQQNPGW</sequence>
<protein>
    <submittedName>
        <fullName evidence="1">Uncharacterized protein</fullName>
    </submittedName>
</protein>
<dbReference type="EMBL" id="KV907493">
    <property type="protein sequence ID" value="OOG00571.1"/>
    <property type="molecule type" value="Genomic_DNA"/>
</dbReference>
<dbReference type="OrthoDB" id="5431239at2759"/>
<dbReference type="OMA" id="AYCELER"/>
<feature type="non-terminal residue" evidence="1">
    <location>
        <position position="616"/>
    </location>
</feature>